<dbReference type="InterPro" id="IPR045055">
    <property type="entry name" value="DNA2/NAM7-like"/>
</dbReference>
<evidence type="ECO:0000256" key="6">
    <source>
        <dbReference type="ARBA" id="ARBA00022771"/>
    </source>
</evidence>
<dbReference type="Pfam" id="PF09416">
    <property type="entry name" value="UPF1_Zn_bind"/>
    <property type="match status" value="1"/>
</dbReference>
<evidence type="ECO:0000256" key="1">
    <source>
        <dbReference type="ARBA" id="ARBA00004496"/>
    </source>
</evidence>
<comment type="function">
    <text evidence="14">RNA-dependent helicase required for nonsense-mediated decay (NMD) of aberrant mRNAs containing premature stop codons and modulates the expression level of normal mRNAs. Also capable of unwinding double-stranded DNA and translocating on single-stranded DNA.</text>
</comment>
<dbReference type="PANTHER" id="PTHR10887">
    <property type="entry name" value="DNA2/NAM7 HELICASE FAMILY"/>
    <property type="match status" value="1"/>
</dbReference>
<evidence type="ECO:0000256" key="16">
    <source>
        <dbReference type="SAM" id="MobiDB-lite"/>
    </source>
</evidence>
<evidence type="ECO:0000259" key="17">
    <source>
        <dbReference type="PROSITE" id="PS51997"/>
    </source>
</evidence>
<evidence type="ECO:0000313" key="18">
    <source>
        <dbReference type="EMBL" id="PSR77587.1"/>
    </source>
</evidence>
<dbReference type="GO" id="GO:0000184">
    <property type="term" value="P:nuclear-transcribed mRNA catabolic process, nonsense-mediated decay"/>
    <property type="evidence" value="ECO:0007669"/>
    <property type="project" value="UniProtKB-KW"/>
</dbReference>
<dbReference type="SUPFAM" id="SSF52540">
    <property type="entry name" value="P-loop containing nucleoside triphosphate hydrolases"/>
    <property type="match status" value="1"/>
</dbReference>
<dbReference type="CDD" id="cd18039">
    <property type="entry name" value="DEXXQc_UPF1"/>
    <property type="match status" value="1"/>
</dbReference>
<dbReference type="GO" id="GO:0016787">
    <property type="term" value="F:hydrolase activity"/>
    <property type="evidence" value="ECO:0007669"/>
    <property type="project" value="UniProtKB-KW"/>
</dbReference>
<feature type="compositionally biased region" description="Polar residues" evidence="16">
    <location>
        <begin position="1067"/>
        <end position="1079"/>
    </location>
</feature>
<feature type="region of interest" description="C4" evidence="15">
    <location>
        <begin position="158"/>
        <end position="188"/>
    </location>
</feature>
<dbReference type="SMART" id="SM00382">
    <property type="entry name" value="AAA"/>
    <property type="match status" value="1"/>
</dbReference>
<dbReference type="Proteomes" id="UP000186601">
    <property type="component" value="Unassembled WGS sequence"/>
</dbReference>
<dbReference type="EMBL" id="MLYV02000787">
    <property type="protein sequence ID" value="PSR77587.1"/>
    <property type="molecule type" value="Genomic_DNA"/>
</dbReference>
<dbReference type="Pfam" id="PF13086">
    <property type="entry name" value="AAA_11"/>
    <property type="match status" value="1"/>
</dbReference>
<dbReference type="Gene3D" id="3.40.50.300">
    <property type="entry name" value="P-loop containing nucleotide triphosphate hydrolases"/>
    <property type="match status" value="2"/>
</dbReference>
<dbReference type="Pfam" id="PF04851">
    <property type="entry name" value="ResIII"/>
    <property type="match status" value="1"/>
</dbReference>
<protein>
    <recommendedName>
        <fullName evidence="17">Upf1 domain-containing protein</fullName>
    </recommendedName>
</protein>
<dbReference type="STRING" id="98765.A0A2R6NVI3"/>
<feature type="region of interest" description="CC/SHH/C" evidence="15">
    <location>
        <begin position="112"/>
        <end position="140"/>
    </location>
</feature>
<feature type="region of interest" description="C3H" evidence="15">
    <location>
        <begin position="98"/>
        <end position="130"/>
    </location>
</feature>
<evidence type="ECO:0000313" key="19">
    <source>
        <dbReference type="Proteomes" id="UP000186601"/>
    </source>
</evidence>
<dbReference type="GO" id="GO:0008270">
    <property type="term" value="F:zinc ion binding"/>
    <property type="evidence" value="ECO:0007669"/>
    <property type="project" value="UniProtKB-UniRule"/>
</dbReference>
<evidence type="ECO:0000256" key="5">
    <source>
        <dbReference type="ARBA" id="ARBA00022741"/>
    </source>
</evidence>
<dbReference type="OrthoDB" id="6513042at2759"/>
<keyword evidence="5" id="KW-0547">Nucleotide-binding</keyword>
<dbReference type="CDD" id="cd18808">
    <property type="entry name" value="SF1_C_Upf1"/>
    <property type="match status" value="1"/>
</dbReference>
<evidence type="ECO:0000256" key="15">
    <source>
        <dbReference type="PROSITE-ProRule" id="PRU01341"/>
    </source>
</evidence>
<dbReference type="PANTHER" id="PTHR10887:SF364">
    <property type="entry name" value="REGULATOR OF NONSENSE TRANSCRIPTS 1"/>
    <property type="match status" value="1"/>
</dbReference>
<gene>
    <name evidence="18" type="ORF">PHLCEN_2v7777</name>
</gene>
<evidence type="ECO:0000256" key="4">
    <source>
        <dbReference type="ARBA" id="ARBA00022723"/>
    </source>
</evidence>
<dbReference type="AlphaFoldDB" id="A0A2R6NVI3"/>
<dbReference type="InterPro" id="IPR006935">
    <property type="entry name" value="Helicase/UvrB_N"/>
</dbReference>
<dbReference type="Pfam" id="PF18141">
    <property type="entry name" value="UPF1_1B_dom"/>
    <property type="match status" value="1"/>
</dbReference>
<dbReference type="GO" id="GO:0003723">
    <property type="term" value="F:RNA binding"/>
    <property type="evidence" value="ECO:0007669"/>
    <property type="project" value="InterPro"/>
</dbReference>
<dbReference type="Gene3D" id="6.10.140.1240">
    <property type="match status" value="1"/>
</dbReference>
<feature type="region of interest" description="Disordered" evidence="16">
    <location>
        <begin position="1047"/>
        <end position="1079"/>
    </location>
</feature>
<dbReference type="FunFam" id="3.40.50.300:FF:000097">
    <property type="entry name" value="Regulator of nonsense transcripts 1"/>
    <property type="match status" value="1"/>
</dbReference>
<keyword evidence="9 15" id="KW-0862">Zinc</keyword>
<dbReference type="CDD" id="cd21407">
    <property type="entry name" value="1B_UPF1-like"/>
    <property type="match status" value="1"/>
</dbReference>
<evidence type="ECO:0000256" key="2">
    <source>
        <dbReference type="ARBA" id="ARBA00007913"/>
    </source>
</evidence>
<evidence type="ECO:0000256" key="9">
    <source>
        <dbReference type="ARBA" id="ARBA00022833"/>
    </source>
</evidence>
<comment type="caution">
    <text evidence="18">The sequence shown here is derived from an EMBL/GenBank/DDBJ whole genome shotgun (WGS) entry which is preliminary data.</text>
</comment>
<keyword evidence="11" id="KW-0866">Nonsense-mediated mRNA decay</keyword>
<evidence type="ECO:0000256" key="7">
    <source>
        <dbReference type="ARBA" id="ARBA00022801"/>
    </source>
</evidence>
<comment type="subcellular location">
    <subcellularLocation>
        <location evidence="1">Cytoplasm</location>
    </subcellularLocation>
</comment>
<dbReference type="InterPro" id="IPR040812">
    <property type="entry name" value="UPF1_1B_dom"/>
</dbReference>
<comment type="catalytic activity">
    <reaction evidence="13">
        <text>ATP + H2O = ADP + phosphate + H(+)</text>
        <dbReference type="Rhea" id="RHEA:13065"/>
        <dbReference type="ChEBI" id="CHEBI:15377"/>
        <dbReference type="ChEBI" id="CHEBI:15378"/>
        <dbReference type="ChEBI" id="CHEBI:30616"/>
        <dbReference type="ChEBI" id="CHEBI:43474"/>
        <dbReference type="ChEBI" id="CHEBI:456216"/>
        <dbReference type="EC" id="3.6.4.13"/>
    </reaction>
    <physiologicalReaction direction="left-to-right" evidence="13">
        <dbReference type="Rhea" id="RHEA:13066"/>
    </physiologicalReaction>
</comment>
<dbReference type="InterPro" id="IPR047187">
    <property type="entry name" value="SF1_C_Upf1"/>
</dbReference>
<evidence type="ECO:0000256" key="10">
    <source>
        <dbReference type="ARBA" id="ARBA00022840"/>
    </source>
</evidence>
<keyword evidence="6 15" id="KW-0863">Zinc-finger</keyword>
<evidence type="ECO:0000256" key="14">
    <source>
        <dbReference type="ARBA" id="ARBA00055561"/>
    </source>
</evidence>
<keyword evidence="10" id="KW-0067">ATP-binding</keyword>
<dbReference type="CDD" id="cd21400">
    <property type="entry name" value="ZBD_UPF1-like"/>
    <property type="match status" value="1"/>
</dbReference>
<keyword evidence="19" id="KW-1185">Reference proteome</keyword>
<comment type="catalytic activity">
    <reaction evidence="12">
        <text>ATP + H2O = ADP + phosphate + H(+)</text>
        <dbReference type="Rhea" id="RHEA:13065"/>
        <dbReference type="ChEBI" id="CHEBI:15377"/>
        <dbReference type="ChEBI" id="CHEBI:15378"/>
        <dbReference type="ChEBI" id="CHEBI:30616"/>
        <dbReference type="ChEBI" id="CHEBI:43474"/>
        <dbReference type="ChEBI" id="CHEBI:456216"/>
        <dbReference type="EC" id="3.6.4.12"/>
    </reaction>
    <physiologicalReaction direction="left-to-right" evidence="12">
        <dbReference type="Rhea" id="RHEA:13066"/>
    </physiologicalReaction>
</comment>
<comment type="similarity">
    <text evidence="2">Belongs to the DNA2/NAM7 helicase family.</text>
</comment>
<dbReference type="PROSITE" id="PS51997">
    <property type="entry name" value="UPF1_CH_RICH"/>
    <property type="match status" value="1"/>
</dbReference>
<keyword evidence="7" id="KW-0378">Hydrolase</keyword>
<dbReference type="InterPro" id="IPR027417">
    <property type="entry name" value="P-loop_NTPase"/>
</dbReference>
<dbReference type="InterPro" id="IPR041677">
    <property type="entry name" value="DNA2/NAM7_AAA_11"/>
</dbReference>
<dbReference type="GO" id="GO:0003724">
    <property type="term" value="F:RNA helicase activity"/>
    <property type="evidence" value="ECO:0007669"/>
    <property type="project" value="UniProtKB-EC"/>
</dbReference>
<evidence type="ECO:0000256" key="11">
    <source>
        <dbReference type="ARBA" id="ARBA00023161"/>
    </source>
</evidence>
<dbReference type="InterPro" id="IPR018999">
    <property type="entry name" value="UPF1_CH/ZBD"/>
</dbReference>
<keyword evidence="8" id="KW-0347">Helicase</keyword>
<keyword evidence="4 15" id="KW-0479">Metal-binding</keyword>
<dbReference type="Pfam" id="PF13087">
    <property type="entry name" value="AAA_12"/>
    <property type="match status" value="1"/>
</dbReference>
<evidence type="ECO:0000256" key="12">
    <source>
        <dbReference type="ARBA" id="ARBA00048432"/>
    </source>
</evidence>
<dbReference type="GO" id="GO:0005737">
    <property type="term" value="C:cytoplasm"/>
    <property type="evidence" value="ECO:0007669"/>
    <property type="project" value="UniProtKB-SubCell"/>
</dbReference>
<evidence type="ECO:0000256" key="8">
    <source>
        <dbReference type="ARBA" id="ARBA00022806"/>
    </source>
</evidence>
<dbReference type="Gene3D" id="2.40.30.230">
    <property type="match status" value="1"/>
</dbReference>
<proteinExistence type="inferred from homology"/>
<accession>A0A2R6NVI3</accession>
<organism evidence="18 19">
    <name type="scientific">Hermanssonia centrifuga</name>
    <dbReference type="NCBI Taxonomy" id="98765"/>
    <lineage>
        <taxon>Eukaryota</taxon>
        <taxon>Fungi</taxon>
        <taxon>Dikarya</taxon>
        <taxon>Basidiomycota</taxon>
        <taxon>Agaricomycotina</taxon>
        <taxon>Agaricomycetes</taxon>
        <taxon>Polyporales</taxon>
        <taxon>Meruliaceae</taxon>
        <taxon>Hermanssonia</taxon>
    </lineage>
</organism>
<dbReference type="InterPro" id="IPR041679">
    <property type="entry name" value="DNA2/NAM7-like_C"/>
</dbReference>
<dbReference type="GO" id="GO:0003677">
    <property type="term" value="F:DNA binding"/>
    <property type="evidence" value="ECO:0007669"/>
    <property type="project" value="InterPro"/>
</dbReference>
<reference evidence="18 19" key="1">
    <citation type="submission" date="2018-02" db="EMBL/GenBank/DDBJ databases">
        <title>Genome sequence of the basidiomycete white-rot fungus Phlebia centrifuga.</title>
        <authorList>
            <person name="Granchi Z."/>
            <person name="Peng M."/>
            <person name="de Vries R.P."/>
            <person name="Hilden K."/>
            <person name="Makela M.R."/>
            <person name="Grigoriev I."/>
            <person name="Riley R."/>
        </authorList>
    </citation>
    <scope>NUCLEOTIDE SEQUENCE [LARGE SCALE GENOMIC DNA]</scope>
    <source>
        <strain evidence="18 19">FBCC195</strain>
    </source>
</reference>
<name>A0A2R6NVI3_9APHY</name>
<feature type="domain" description="Upf1" evidence="17">
    <location>
        <begin position="90"/>
        <end position="245"/>
    </location>
</feature>
<dbReference type="GO" id="GO:0005524">
    <property type="term" value="F:ATP binding"/>
    <property type="evidence" value="ECO:0007669"/>
    <property type="project" value="UniProtKB-KW"/>
</dbReference>
<evidence type="ECO:0000256" key="13">
    <source>
        <dbReference type="ARBA" id="ARBA00049390"/>
    </source>
</evidence>
<dbReference type="GO" id="GO:0003678">
    <property type="term" value="F:DNA helicase activity"/>
    <property type="evidence" value="ECO:0007669"/>
    <property type="project" value="UniProtKB-EC"/>
</dbReference>
<keyword evidence="3" id="KW-0963">Cytoplasm</keyword>
<evidence type="ECO:0000256" key="3">
    <source>
        <dbReference type="ARBA" id="ARBA00022490"/>
    </source>
</evidence>
<sequence>MDSFENFQYDSASSYGGMGIVDDTSSTYTANTTSQSHVPLDLEGLSITDDRSEISSLNGNGHRAQSQAASLNGIDEDFDAVLDDLKDEGQVDLPPHACSYCGIHSPASVVKCLICSKWFCNSRGNTSASHIVNHLVRAKHKEVILHAESPLGETIPECYNCGSKNVFMLGFIPAKSDTVVVLLCRQPCATVSKDISWNASLWAPLIDDRSFLSWLVKPPSETEQLRSRQISFQQINRLEDLWRENANATLEDLEKPGVDDEPQPILVRYEDAYQYQNIFGPLVKIEADYDKRLKESQTQTDISVRWDLGLNQKRVAWFCLPKLESGEVRLAVGDELRLKYSGQLHKPWEGDGHVIKIPNNVSDEIGLELRRSEGVPVEVTHNYTADFVWKSTSFDRMQLAMKTFAVDEKSVSGYIYHKLLGHELEPQSLRTQMPKRFSAPGLPELNHSQMYAVKSVLQKPLSLIQGPPGTGKTVTSASVVYHLAKMNPGQVLVCAPSNVAVDQLTEKIHATGLKVVRLTAKSREALDSSISFLTLHQQVANNTTHVELQKLIQLKNEQGELSSNDERKHKTLIRQCEKEILTVADVICCTCVGAGDPRLSKLKFRTVLIDEATQAAEPECMIPLVLGCKQVVLVGDHQQLGPVIMNKKAARAGLTQSLFERLVVLGNRPIRLQVQYRMHPCLSEFPSNMFYEGTLQNGVTAPERLRKNVDFPWPVPDTPMFFYQNLGQEEISSSGTSFLNRTEASNVEKIVTKFFKSGVVPSQIGVVTPYEGQRSYIVNYMQFNGTLKKDLYKEIEVASVDAFQGREKDYIILSCVRSNEHQGIGFLNDPRRLNVALTRAKYGVVILGNPKVLSKHPLWHYLLTHYKEKNCLVEGPLNNLQPSMIQFSKPRRTLSKAMDQFRRHETSARDYLGASAMMGGDGRRSGTPSRFDASFYRSHDALGYIPSDVQSLRSQATYSSGLPMFAANGPFGTGMQRSNGGVKRGNYGYASSIISQDVGIGSTDSASVIGSTIGASDRASSMAYSQSDRLHRRSSFSSMAGTSDLGSLSQYDYKSQDDTSDMDDMKSQYTGTQSGITVF</sequence>
<dbReference type="InterPro" id="IPR003593">
    <property type="entry name" value="AAA+_ATPase"/>
</dbReference>